<accession>A0A644ZC57</accession>
<organism evidence="1">
    <name type="scientific">bioreactor metagenome</name>
    <dbReference type="NCBI Taxonomy" id="1076179"/>
    <lineage>
        <taxon>unclassified sequences</taxon>
        <taxon>metagenomes</taxon>
        <taxon>ecological metagenomes</taxon>
    </lineage>
</organism>
<gene>
    <name evidence="1" type="ORF">SDC9_84896</name>
</gene>
<comment type="caution">
    <text evidence="1">The sequence shown here is derived from an EMBL/GenBank/DDBJ whole genome shotgun (WGS) entry which is preliminary data.</text>
</comment>
<evidence type="ECO:0000313" key="1">
    <source>
        <dbReference type="EMBL" id="MPM38267.1"/>
    </source>
</evidence>
<proteinExistence type="predicted"/>
<dbReference type="AlphaFoldDB" id="A0A644ZC57"/>
<dbReference type="EMBL" id="VSSQ01008226">
    <property type="protein sequence ID" value="MPM38267.1"/>
    <property type="molecule type" value="Genomic_DNA"/>
</dbReference>
<sequence length="138" mass="16258">MLSAILFFPTIAFTVVDYDITNRVTLIKTSLSIFLIYLVFCNYDIDSSLADNAKQFNGKDNILKYIIQSLRKIKDRVIHRAVKYEYTQISKNIESNLEDWYLERNDSEDKLDTFITRLDTLVKKEKINWIDNGIISLY</sequence>
<name>A0A644ZC57_9ZZZZ</name>
<reference evidence="1" key="1">
    <citation type="submission" date="2019-08" db="EMBL/GenBank/DDBJ databases">
        <authorList>
            <person name="Kucharzyk K."/>
            <person name="Murdoch R.W."/>
            <person name="Higgins S."/>
            <person name="Loffler F."/>
        </authorList>
    </citation>
    <scope>NUCLEOTIDE SEQUENCE</scope>
</reference>
<protein>
    <submittedName>
        <fullName evidence="1">Uncharacterized protein</fullName>
    </submittedName>
</protein>